<evidence type="ECO:0000259" key="3">
    <source>
        <dbReference type="Pfam" id="PF08797"/>
    </source>
</evidence>
<accession>A0A6S7JD85</accession>
<name>A0A6S7JD85_PARCT</name>
<dbReference type="Gene3D" id="3.30.70.2330">
    <property type="match status" value="1"/>
</dbReference>
<dbReference type="AlphaFoldDB" id="A0A6S7JD85"/>
<sequence length="89" mass="10182">IEAEPDNPYDKHAIAVYVMSSSDYEKVGCIAKELTQYVHPVLFDKSLDVSVKKIRFCTTYCMVGYYLTINISKKGLWDKQVINASKRVN</sequence>
<dbReference type="GO" id="GO:0016818">
    <property type="term" value="F:hydrolase activity, acting on acid anhydrides, in phosphorus-containing anhydrides"/>
    <property type="evidence" value="ECO:0007669"/>
    <property type="project" value="InterPro"/>
</dbReference>
<keyword evidence="5" id="KW-1185">Reference proteome</keyword>
<protein>
    <recommendedName>
        <fullName evidence="3">HIRAN domain-containing protein</fullName>
    </recommendedName>
</protein>
<dbReference type="InterPro" id="IPR014905">
    <property type="entry name" value="HIRAN"/>
</dbReference>
<keyword evidence="2" id="KW-0378">Hydrolase</keyword>
<proteinExistence type="predicted"/>
<feature type="non-terminal residue" evidence="4">
    <location>
        <position position="1"/>
    </location>
</feature>
<feature type="domain" description="HIRAN" evidence="3">
    <location>
        <begin position="2"/>
        <end position="59"/>
    </location>
</feature>
<organism evidence="4 5">
    <name type="scientific">Paramuricea clavata</name>
    <name type="common">Red gorgonian</name>
    <name type="synonym">Violescent sea-whip</name>
    <dbReference type="NCBI Taxonomy" id="317549"/>
    <lineage>
        <taxon>Eukaryota</taxon>
        <taxon>Metazoa</taxon>
        <taxon>Cnidaria</taxon>
        <taxon>Anthozoa</taxon>
        <taxon>Octocorallia</taxon>
        <taxon>Malacalcyonacea</taxon>
        <taxon>Plexauridae</taxon>
        <taxon>Paramuricea</taxon>
    </lineage>
</organism>
<keyword evidence="1" id="KW-0479">Metal-binding</keyword>
<evidence type="ECO:0000313" key="5">
    <source>
        <dbReference type="Proteomes" id="UP001152795"/>
    </source>
</evidence>
<dbReference type="EMBL" id="CACRXK020006655">
    <property type="protein sequence ID" value="CAB4010028.1"/>
    <property type="molecule type" value="Genomic_DNA"/>
</dbReference>
<dbReference type="Pfam" id="PF08797">
    <property type="entry name" value="HIRAN"/>
    <property type="match status" value="1"/>
</dbReference>
<comment type="caution">
    <text evidence="4">The sequence shown here is derived from an EMBL/GenBank/DDBJ whole genome shotgun (WGS) entry which is preliminary data.</text>
</comment>
<reference evidence="4" key="1">
    <citation type="submission" date="2020-04" db="EMBL/GenBank/DDBJ databases">
        <authorList>
            <person name="Alioto T."/>
            <person name="Alioto T."/>
            <person name="Gomez Garrido J."/>
        </authorList>
    </citation>
    <scope>NUCLEOTIDE SEQUENCE</scope>
    <source>
        <strain evidence="4">A484AB</strain>
    </source>
</reference>
<dbReference type="OrthoDB" id="5972718at2759"/>
<evidence type="ECO:0000256" key="1">
    <source>
        <dbReference type="ARBA" id="ARBA00022723"/>
    </source>
</evidence>
<dbReference type="Proteomes" id="UP001152795">
    <property type="component" value="Unassembled WGS sequence"/>
</dbReference>
<dbReference type="GO" id="GO:0003676">
    <property type="term" value="F:nucleic acid binding"/>
    <property type="evidence" value="ECO:0007669"/>
    <property type="project" value="InterPro"/>
</dbReference>
<gene>
    <name evidence="4" type="ORF">PACLA_8A085511</name>
</gene>
<evidence type="ECO:0000313" key="4">
    <source>
        <dbReference type="EMBL" id="CAB4010028.1"/>
    </source>
</evidence>
<evidence type="ECO:0000256" key="2">
    <source>
        <dbReference type="ARBA" id="ARBA00022801"/>
    </source>
</evidence>
<dbReference type="GO" id="GO:0008270">
    <property type="term" value="F:zinc ion binding"/>
    <property type="evidence" value="ECO:0007669"/>
    <property type="project" value="InterPro"/>
</dbReference>